<organism evidence="2 3">
    <name type="scientific">[Bacteroides] pectinophilus ATCC 43243</name>
    <dbReference type="NCBI Taxonomy" id="483218"/>
    <lineage>
        <taxon>Bacteria</taxon>
        <taxon>Bacillati</taxon>
        <taxon>Bacillota</taxon>
        <taxon>Clostridia</taxon>
        <taxon>Eubacteriales</taxon>
    </lineage>
</organism>
<evidence type="ECO:0000313" key="3">
    <source>
        <dbReference type="Proteomes" id="UP000003136"/>
    </source>
</evidence>
<sequence>MDNFCEDKHKYMDLVQGVINRMASNSFALKGWAVTLVAGIFALASKDADKCYFIIAYIPIIVFWGLDTYYLWQERLYRALYNKVRKMEDEKLISI</sequence>
<reference evidence="2 3" key="1">
    <citation type="submission" date="2008-11" db="EMBL/GenBank/DDBJ databases">
        <title>Draft genome sequence of Bacteroides pectinophilus (ATCC 43243).</title>
        <authorList>
            <person name="Sudarsanam P."/>
            <person name="Ley R."/>
            <person name="Guruge J."/>
            <person name="Turnbaugh P.J."/>
            <person name="Mahowald M."/>
            <person name="Liep D."/>
            <person name="Gordon J."/>
        </authorList>
    </citation>
    <scope>NUCLEOTIDE SEQUENCE [LARGE SCALE GENOMIC DNA]</scope>
    <source>
        <strain evidence="2 3">ATCC 43243</strain>
    </source>
</reference>
<dbReference type="Proteomes" id="UP000003136">
    <property type="component" value="Unassembled WGS sequence"/>
</dbReference>
<accession>B7AWM0</accession>
<feature type="transmembrane region" description="Helical" evidence="1">
    <location>
        <begin position="27"/>
        <end position="44"/>
    </location>
</feature>
<keyword evidence="1" id="KW-1133">Transmembrane helix</keyword>
<dbReference type="eggNOG" id="ENOG50331HP">
    <property type="taxonomic scope" value="Bacteria"/>
</dbReference>
<name>B7AWM0_9FIRM</name>
<keyword evidence="3" id="KW-1185">Reference proteome</keyword>
<evidence type="ECO:0000313" key="2">
    <source>
        <dbReference type="EMBL" id="EEC56611.1"/>
    </source>
</evidence>
<reference evidence="2 3" key="2">
    <citation type="submission" date="2008-11" db="EMBL/GenBank/DDBJ databases">
        <authorList>
            <person name="Fulton L."/>
            <person name="Clifton S."/>
            <person name="Fulton B."/>
            <person name="Xu J."/>
            <person name="Minx P."/>
            <person name="Pepin K.H."/>
            <person name="Johnson M."/>
            <person name="Bhonagiri V."/>
            <person name="Nash W.E."/>
            <person name="Mardis E.R."/>
            <person name="Wilson R.K."/>
        </authorList>
    </citation>
    <scope>NUCLEOTIDE SEQUENCE [LARGE SCALE GENOMIC DNA]</scope>
    <source>
        <strain evidence="2 3">ATCC 43243</strain>
    </source>
</reference>
<dbReference type="EMBL" id="ABVQ01000037">
    <property type="protein sequence ID" value="EEC56611.1"/>
    <property type="molecule type" value="Genomic_DNA"/>
</dbReference>
<feature type="transmembrane region" description="Helical" evidence="1">
    <location>
        <begin position="51"/>
        <end position="72"/>
    </location>
</feature>
<dbReference type="AlphaFoldDB" id="B7AWM0"/>
<gene>
    <name evidence="2" type="ORF">BACPEC_03120</name>
</gene>
<keyword evidence="1" id="KW-0472">Membrane</keyword>
<comment type="caution">
    <text evidence="2">The sequence shown here is derived from an EMBL/GenBank/DDBJ whole genome shotgun (WGS) entry which is preliminary data.</text>
</comment>
<dbReference type="HOGENOM" id="CLU_2367007_0_0_9"/>
<proteinExistence type="predicted"/>
<keyword evidence="1" id="KW-0812">Transmembrane</keyword>
<evidence type="ECO:0000256" key="1">
    <source>
        <dbReference type="SAM" id="Phobius"/>
    </source>
</evidence>
<protein>
    <submittedName>
        <fullName evidence="2">Uncharacterized protein</fullName>
    </submittedName>
</protein>
<dbReference type="STRING" id="483218.BACPEC_03120"/>